<protein>
    <submittedName>
        <fullName evidence="2">Glycosyltransferase family 4 protein</fullName>
    </submittedName>
</protein>
<name>A0A2M8L3C7_9BACT</name>
<comment type="caution">
    <text evidence="2">The sequence shown here is derived from an EMBL/GenBank/DDBJ whole genome shotgun (WGS) entry which is preliminary data.</text>
</comment>
<dbReference type="GO" id="GO:0016757">
    <property type="term" value="F:glycosyltransferase activity"/>
    <property type="evidence" value="ECO:0007669"/>
    <property type="project" value="InterPro"/>
</dbReference>
<evidence type="ECO:0000259" key="1">
    <source>
        <dbReference type="Pfam" id="PF00534"/>
    </source>
</evidence>
<dbReference type="Pfam" id="PF00534">
    <property type="entry name" value="Glycos_transf_1"/>
    <property type="match status" value="1"/>
</dbReference>
<reference evidence="3" key="1">
    <citation type="submission" date="2017-09" db="EMBL/GenBank/DDBJ databases">
        <title>Depth-based differentiation of microbial function through sediment-hosted aquifers and enrichment of novel symbionts in the deep terrestrial subsurface.</title>
        <authorList>
            <person name="Probst A.J."/>
            <person name="Ladd B."/>
            <person name="Jarett J.K."/>
            <person name="Geller-Mcgrath D.E."/>
            <person name="Sieber C.M.K."/>
            <person name="Emerson J.B."/>
            <person name="Anantharaman K."/>
            <person name="Thomas B.C."/>
            <person name="Malmstrom R."/>
            <person name="Stieglmeier M."/>
            <person name="Klingl A."/>
            <person name="Woyke T."/>
            <person name="Ryan C.M."/>
            <person name="Banfield J.F."/>
        </authorList>
    </citation>
    <scope>NUCLEOTIDE SEQUENCE [LARGE SCALE GENOMIC DNA]</scope>
</reference>
<dbReference type="EMBL" id="PFEK01000052">
    <property type="protein sequence ID" value="PJE67398.1"/>
    <property type="molecule type" value="Genomic_DNA"/>
</dbReference>
<organism evidence="2 3">
    <name type="scientific">Candidatus Shapirobacteria bacterium CG10_big_fil_rev_8_21_14_0_10_40_9</name>
    <dbReference type="NCBI Taxonomy" id="1974888"/>
    <lineage>
        <taxon>Bacteria</taxon>
        <taxon>Candidatus Shapironibacteriota</taxon>
    </lineage>
</organism>
<proteinExistence type="predicted"/>
<dbReference type="InterPro" id="IPR050194">
    <property type="entry name" value="Glycosyltransferase_grp1"/>
</dbReference>
<evidence type="ECO:0000313" key="2">
    <source>
        <dbReference type="EMBL" id="PJE67398.1"/>
    </source>
</evidence>
<dbReference type="InterPro" id="IPR001296">
    <property type="entry name" value="Glyco_trans_1"/>
</dbReference>
<sequence>MKVALIYDWVNKIGGAERVLEALHEIWPEAPLYTAVYNPKTAPWAKDFKVIPSFLQKFPFAKTHHEAYPWLTPLAFESFDFSEFDIVISVTSAEAKGIITKPKTLHICYCLTPTRYLWSGYQDYFRSSVFRFFSSPLVSYLRCWDLIAAQRPDSYLAISQNVAGRIKKYYGQDSRVIYPPIDTEKFKTRRYREATSSAYTLDAKPYFLVVSRLVPYKKVDIAIEAFNKLGLPLKVVGTGNQTRRLKRMAKKNIEFLGQLTDEALLGYYQRCVATVFPQEEDFGLVPLEAQACGKPVIAYRGGGALETVVEGKTGEFFAEQTPESLGAQVLKFRPGKYKPEDCRQNALRFTKEIFKKKFKEFVEKEWKTYWKNIYTF</sequence>
<dbReference type="Gene3D" id="3.40.50.2000">
    <property type="entry name" value="Glycogen Phosphorylase B"/>
    <property type="match status" value="2"/>
</dbReference>
<dbReference type="PANTHER" id="PTHR45947">
    <property type="entry name" value="SULFOQUINOVOSYL TRANSFERASE SQD2"/>
    <property type="match status" value="1"/>
</dbReference>
<accession>A0A2M8L3C7</accession>
<evidence type="ECO:0000313" key="3">
    <source>
        <dbReference type="Proteomes" id="UP000231474"/>
    </source>
</evidence>
<dbReference type="AlphaFoldDB" id="A0A2M8L3C7"/>
<dbReference type="Proteomes" id="UP000231474">
    <property type="component" value="Unassembled WGS sequence"/>
</dbReference>
<gene>
    <name evidence="2" type="ORF">COU95_02675</name>
</gene>
<feature type="domain" description="Glycosyl transferase family 1" evidence="1">
    <location>
        <begin position="202"/>
        <end position="346"/>
    </location>
</feature>
<dbReference type="SUPFAM" id="SSF53756">
    <property type="entry name" value="UDP-Glycosyltransferase/glycogen phosphorylase"/>
    <property type="match status" value="1"/>
</dbReference>
<keyword evidence="2" id="KW-0808">Transferase</keyword>
<dbReference type="PANTHER" id="PTHR45947:SF3">
    <property type="entry name" value="SULFOQUINOVOSYL TRANSFERASE SQD2"/>
    <property type="match status" value="1"/>
</dbReference>